<dbReference type="RefSeq" id="WP_226583745.1">
    <property type="nucleotide sequence ID" value="NZ_BLAY01000056.1"/>
</dbReference>
<comment type="caution">
    <text evidence="1">The sequence shown here is derived from an EMBL/GenBank/DDBJ whole genome shotgun (WGS) entry which is preliminary data.</text>
</comment>
<dbReference type="Proteomes" id="UP001050975">
    <property type="component" value="Unassembled WGS sequence"/>
</dbReference>
<evidence type="ECO:0000313" key="2">
    <source>
        <dbReference type="Proteomes" id="UP001050975"/>
    </source>
</evidence>
<gene>
    <name evidence="1" type="ORF">MiSe_37480</name>
</gene>
<accession>A0AAV3X9Z0</accession>
<organism evidence="1 2">
    <name type="scientific">Microseira wollei NIES-4236</name>
    <dbReference type="NCBI Taxonomy" id="2530354"/>
    <lineage>
        <taxon>Bacteria</taxon>
        <taxon>Bacillati</taxon>
        <taxon>Cyanobacteriota</taxon>
        <taxon>Cyanophyceae</taxon>
        <taxon>Oscillatoriophycideae</taxon>
        <taxon>Aerosakkonematales</taxon>
        <taxon>Aerosakkonemataceae</taxon>
        <taxon>Microseira</taxon>
    </lineage>
</organism>
<dbReference type="Pfam" id="PF16734">
    <property type="entry name" value="Pilin_GH"/>
    <property type="match status" value="1"/>
</dbReference>
<reference evidence="1" key="1">
    <citation type="submission" date="2019-10" db="EMBL/GenBank/DDBJ databases">
        <title>Draft genome sequece of Microseira wollei NIES-4236.</title>
        <authorList>
            <person name="Yamaguchi H."/>
            <person name="Suzuki S."/>
            <person name="Kawachi M."/>
        </authorList>
    </citation>
    <scope>NUCLEOTIDE SEQUENCE</scope>
    <source>
        <strain evidence="1">NIES-4236</strain>
    </source>
</reference>
<sequence>MTKIPAIYLQSFLKLPQTRGFNPGSLFFLFALLIINPLPANADPSTMAARQAEARSRVSAMNSAQQAYYLQNKVFTNSLQKLGVSQISPSDSYKYGVNSDSKDISDWSRAKAVYHFGIAIKPGLKNYVGGVFLVPKTWQGQTKIATQSILCEGSKPDVMPAMPTYRDGTVRCGVGTTEIKLPIAK</sequence>
<dbReference type="EMBL" id="BLAY01000056">
    <property type="protein sequence ID" value="GET38988.1"/>
    <property type="molecule type" value="Genomic_DNA"/>
</dbReference>
<evidence type="ECO:0008006" key="3">
    <source>
        <dbReference type="Google" id="ProtNLM"/>
    </source>
</evidence>
<evidence type="ECO:0000313" key="1">
    <source>
        <dbReference type="EMBL" id="GET38988.1"/>
    </source>
</evidence>
<dbReference type="InterPro" id="IPR031975">
    <property type="entry name" value="Pilin_GH"/>
</dbReference>
<dbReference type="AlphaFoldDB" id="A0AAV3X9Z0"/>
<protein>
    <recommendedName>
        <fullName evidence="3">General secretion pathway protein H</fullName>
    </recommendedName>
</protein>
<keyword evidence="2" id="KW-1185">Reference proteome</keyword>
<name>A0AAV3X9Z0_9CYAN</name>
<proteinExistence type="predicted"/>